<dbReference type="NCBIfam" id="TIGR00357">
    <property type="entry name" value="peptide-methionine (R)-S-oxide reductase MsrB"/>
    <property type="match status" value="1"/>
</dbReference>
<evidence type="ECO:0000256" key="5">
    <source>
        <dbReference type="ARBA" id="ARBA00022833"/>
    </source>
</evidence>
<sequence>MTQQQNWREKLSDEEYRVCREAGTERPFSGALLDETRDGMYLCKCCSAPLFPADAKFDAGCGWPSFYKQADSDNVGYRDDDSLMMRRIEIFCKQCDAHLGHVFPDGPKPTGQRYCVNSVSMTFEPQQGDKVEG</sequence>
<dbReference type="RefSeq" id="WP_189403723.1">
    <property type="nucleotide sequence ID" value="NZ_BMXP01000001.1"/>
</dbReference>
<comment type="similarity">
    <text evidence="1 9">Belongs to the MsrB Met sulfoxide reductase family.</text>
</comment>
<evidence type="ECO:0000256" key="8">
    <source>
        <dbReference type="ARBA" id="ARBA00075819"/>
    </source>
</evidence>
<dbReference type="SUPFAM" id="SSF51316">
    <property type="entry name" value="Mss4-like"/>
    <property type="match status" value="1"/>
</dbReference>
<evidence type="ECO:0000256" key="7">
    <source>
        <dbReference type="ARBA" id="ARBA00048488"/>
    </source>
</evidence>
<dbReference type="GO" id="GO:0033743">
    <property type="term" value="F:peptide-methionine (R)-S-oxide reductase activity"/>
    <property type="evidence" value="ECO:0007669"/>
    <property type="project" value="UniProtKB-UniRule"/>
</dbReference>
<comment type="catalytic activity">
    <reaction evidence="7 9">
        <text>L-methionyl-[protein] + [thioredoxin]-disulfide + H2O = L-methionyl-(R)-S-oxide-[protein] + [thioredoxin]-dithiol</text>
        <dbReference type="Rhea" id="RHEA:24164"/>
        <dbReference type="Rhea" id="RHEA-COMP:10698"/>
        <dbReference type="Rhea" id="RHEA-COMP:10700"/>
        <dbReference type="Rhea" id="RHEA-COMP:12313"/>
        <dbReference type="Rhea" id="RHEA-COMP:12314"/>
        <dbReference type="ChEBI" id="CHEBI:15377"/>
        <dbReference type="ChEBI" id="CHEBI:16044"/>
        <dbReference type="ChEBI" id="CHEBI:29950"/>
        <dbReference type="ChEBI" id="CHEBI:45764"/>
        <dbReference type="ChEBI" id="CHEBI:50058"/>
        <dbReference type="EC" id="1.8.4.12"/>
    </reaction>
</comment>
<comment type="caution">
    <text evidence="11">The sequence shown here is derived from an EMBL/GenBank/DDBJ whole genome shotgun (WGS) entry which is preliminary data.</text>
</comment>
<reference evidence="11" key="2">
    <citation type="submission" date="2020-09" db="EMBL/GenBank/DDBJ databases">
        <authorList>
            <person name="Sun Q."/>
            <person name="Kim S."/>
        </authorList>
    </citation>
    <scope>NUCLEOTIDE SEQUENCE</scope>
    <source>
        <strain evidence="11">KCTC 22164</strain>
    </source>
</reference>
<proteinExistence type="inferred from homology"/>
<feature type="binding site" evidence="9">
    <location>
        <position position="95"/>
    </location>
    <ligand>
        <name>Zn(2+)</name>
        <dbReference type="ChEBI" id="CHEBI:29105"/>
    </ligand>
</feature>
<dbReference type="EMBL" id="BMXP01000001">
    <property type="protein sequence ID" value="GGW77028.1"/>
    <property type="molecule type" value="Genomic_DNA"/>
</dbReference>
<keyword evidence="6 9" id="KW-0560">Oxidoreductase</keyword>
<dbReference type="FunFam" id="2.170.150.20:FF:000001">
    <property type="entry name" value="Peptide methionine sulfoxide reductase MsrB"/>
    <property type="match status" value="1"/>
</dbReference>
<dbReference type="PROSITE" id="PS51790">
    <property type="entry name" value="MSRB"/>
    <property type="match status" value="1"/>
</dbReference>
<evidence type="ECO:0000256" key="6">
    <source>
        <dbReference type="ARBA" id="ARBA00023002"/>
    </source>
</evidence>
<dbReference type="PANTHER" id="PTHR10173:SF52">
    <property type="entry name" value="METHIONINE-R-SULFOXIDE REDUCTASE B1"/>
    <property type="match status" value="1"/>
</dbReference>
<dbReference type="GO" id="GO:0005737">
    <property type="term" value="C:cytoplasm"/>
    <property type="evidence" value="ECO:0007669"/>
    <property type="project" value="TreeGrafter"/>
</dbReference>
<accession>A0A918MVU9</accession>
<dbReference type="Pfam" id="PF01641">
    <property type="entry name" value="SelR"/>
    <property type="match status" value="1"/>
</dbReference>
<dbReference type="GO" id="GO:0006979">
    <property type="term" value="P:response to oxidative stress"/>
    <property type="evidence" value="ECO:0007669"/>
    <property type="project" value="InterPro"/>
</dbReference>
<protein>
    <recommendedName>
        <fullName evidence="3 9">Peptide methionine sulfoxide reductase MsrB</fullName>
        <ecNumber evidence="2 9">1.8.4.12</ecNumber>
    </recommendedName>
    <alternativeName>
        <fullName evidence="8 9">Peptide-methionine (R)-S-oxide reductase</fullName>
    </alternativeName>
</protein>
<feature type="domain" description="MsrB" evidence="10">
    <location>
        <begin position="4"/>
        <end position="126"/>
    </location>
</feature>
<evidence type="ECO:0000256" key="2">
    <source>
        <dbReference type="ARBA" id="ARBA00012499"/>
    </source>
</evidence>
<evidence type="ECO:0000256" key="1">
    <source>
        <dbReference type="ARBA" id="ARBA00007174"/>
    </source>
</evidence>
<dbReference type="InterPro" id="IPR028427">
    <property type="entry name" value="Met_Sox_Rdtase_MsrB"/>
</dbReference>
<evidence type="ECO:0000313" key="11">
    <source>
        <dbReference type="EMBL" id="GGW77028.1"/>
    </source>
</evidence>
<dbReference type="EC" id="1.8.4.12" evidence="2 9"/>
<feature type="binding site" evidence="9">
    <location>
        <position position="92"/>
    </location>
    <ligand>
        <name>Zn(2+)</name>
        <dbReference type="ChEBI" id="CHEBI:29105"/>
    </ligand>
</feature>
<keyword evidence="5 9" id="KW-0862">Zinc</keyword>
<gene>
    <name evidence="9 11" type="primary">msrB</name>
    <name evidence="11" type="ORF">GCM10007391_07410</name>
</gene>
<dbReference type="InterPro" id="IPR002579">
    <property type="entry name" value="Met_Sox_Rdtase_MsrB_dom"/>
</dbReference>
<organism evidence="11 12">
    <name type="scientific">Alteromonas halophila</name>
    <dbReference type="NCBI Taxonomy" id="516698"/>
    <lineage>
        <taxon>Bacteria</taxon>
        <taxon>Pseudomonadati</taxon>
        <taxon>Pseudomonadota</taxon>
        <taxon>Gammaproteobacteria</taxon>
        <taxon>Alteromonadales</taxon>
        <taxon>Alteromonadaceae</taxon>
        <taxon>Alteromonas/Salinimonas group</taxon>
        <taxon>Alteromonas</taxon>
    </lineage>
</organism>
<dbReference type="PANTHER" id="PTHR10173">
    <property type="entry name" value="METHIONINE SULFOXIDE REDUCTASE"/>
    <property type="match status" value="1"/>
</dbReference>
<reference evidence="11" key="1">
    <citation type="journal article" date="2014" name="Int. J. Syst. Evol. Microbiol.">
        <title>Complete genome sequence of Corynebacterium casei LMG S-19264T (=DSM 44701T), isolated from a smear-ripened cheese.</title>
        <authorList>
            <consortium name="US DOE Joint Genome Institute (JGI-PGF)"/>
            <person name="Walter F."/>
            <person name="Albersmeier A."/>
            <person name="Kalinowski J."/>
            <person name="Ruckert C."/>
        </authorList>
    </citation>
    <scope>NUCLEOTIDE SEQUENCE</scope>
    <source>
        <strain evidence="11">KCTC 22164</strain>
    </source>
</reference>
<keyword evidence="12" id="KW-1185">Reference proteome</keyword>
<keyword evidence="4 9" id="KW-0479">Metal-binding</keyword>
<evidence type="ECO:0000256" key="3">
    <source>
        <dbReference type="ARBA" id="ARBA00021130"/>
    </source>
</evidence>
<comment type="cofactor">
    <cofactor evidence="9">
        <name>Zn(2+)</name>
        <dbReference type="ChEBI" id="CHEBI:29105"/>
    </cofactor>
    <text evidence="9">Binds 1 zinc ion per subunit. The zinc ion is important for the structural integrity of the protein.</text>
</comment>
<dbReference type="GO" id="GO:0008270">
    <property type="term" value="F:zinc ion binding"/>
    <property type="evidence" value="ECO:0007669"/>
    <property type="project" value="UniProtKB-UniRule"/>
</dbReference>
<dbReference type="AlphaFoldDB" id="A0A918MVU9"/>
<feature type="binding site" evidence="9">
    <location>
        <position position="46"/>
    </location>
    <ligand>
        <name>Zn(2+)</name>
        <dbReference type="ChEBI" id="CHEBI:29105"/>
    </ligand>
</feature>
<dbReference type="HAMAP" id="MF_01400">
    <property type="entry name" value="MsrB"/>
    <property type="match status" value="1"/>
</dbReference>
<dbReference type="Proteomes" id="UP000631300">
    <property type="component" value="Unassembled WGS sequence"/>
</dbReference>
<name>A0A918MVU9_9ALTE</name>
<dbReference type="InterPro" id="IPR011057">
    <property type="entry name" value="Mss4-like_sf"/>
</dbReference>
<dbReference type="GO" id="GO:0030091">
    <property type="term" value="P:protein repair"/>
    <property type="evidence" value="ECO:0007669"/>
    <property type="project" value="InterPro"/>
</dbReference>
<evidence type="ECO:0000256" key="9">
    <source>
        <dbReference type="HAMAP-Rule" id="MF_01400"/>
    </source>
</evidence>
<evidence type="ECO:0000256" key="4">
    <source>
        <dbReference type="ARBA" id="ARBA00022723"/>
    </source>
</evidence>
<dbReference type="Gene3D" id="2.170.150.20">
    <property type="entry name" value="Peptide methionine sulfoxide reductase"/>
    <property type="match status" value="1"/>
</dbReference>
<evidence type="ECO:0000313" key="12">
    <source>
        <dbReference type="Proteomes" id="UP000631300"/>
    </source>
</evidence>
<feature type="binding site" evidence="9">
    <location>
        <position position="43"/>
    </location>
    <ligand>
        <name>Zn(2+)</name>
        <dbReference type="ChEBI" id="CHEBI:29105"/>
    </ligand>
</feature>
<evidence type="ECO:0000259" key="10">
    <source>
        <dbReference type="PROSITE" id="PS51790"/>
    </source>
</evidence>
<feature type="active site" description="Nucleophile" evidence="9">
    <location>
        <position position="115"/>
    </location>
</feature>